<evidence type="ECO:0000313" key="1">
    <source>
        <dbReference type="EMBL" id="GFR18321.1"/>
    </source>
</evidence>
<keyword evidence="2" id="KW-1185">Reference proteome</keyword>
<gene>
    <name evidence="1" type="ORF">TNCT_196141</name>
</gene>
<organism evidence="1 2">
    <name type="scientific">Trichonephila clavata</name>
    <name type="common">Joro spider</name>
    <name type="synonym">Nephila clavata</name>
    <dbReference type="NCBI Taxonomy" id="2740835"/>
    <lineage>
        <taxon>Eukaryota</taxon>
        <taxon>Metazoa</taxon>
        <taxon>Ecdysozoa</taxon>
        <taxon>Arthropoda</taxon>
        <taxon>Chelicerata</taxon>
        <taxon>Arachnida</taxon>
        <taxon>Araneae</taxon>
        <taxon>Araneomorphae</taxon>
        <taxon>Entelegynae</taxon>
        <taxon>Araneoidea</taxon>
        <taxon>Nephilidae</taxon>
        <taxon>Trichonephila</taxon>
    </lineage>
</organism>
<protein>
    <submittedName>
        <fullName evidence="1">Uncharacterized protein</fullName>
    </submittedName>
</protein>
<sequence>MLVSPPSSFEESSGGYTWHVRKVWEFWVWRGPDGTGRNPAFAKNGDNKWEFSFGNGKPFDSSAKKRSPFHGLTVSNPRHCRPEVSIRITPTPRRSNKLQTHVFS</sequence>
<dbReference type="Proteomes" id="UP000887116">
    <property type="component" value="Unassembled WGS sequence"/>
</dbReference>
<comment type="caution">
    <text evidence="1">The sequence shown here is derived from an EMBL/GenBank/DDBJ whole genome shotgun (WGS) entry which is preliminary data.</text>
</comment>
<dbReference type="EMBL" id="BMAO01037522">
    <property type="protein sequence ID" value="GFR18321.1"/>
    <property type="molecule type" value="Genomic_DNA"/>
</dbReference>
<evidence type="ECO:0000313" key="2">
    <source>
        <dbReference type="Proteomes" id="UP000887116"/>
    </source>
</evidence>
<dbReference type="AlphaFoldDB" id="A0A8X6JTC2"/>
<reference evidence="1" key="1">
    <citation type="submission" date="2020-07" db="EMBL/GenBank/DDBJ databases">
        <title>Multicomponent nature underlies the extraordinary mechanical properties of spider dragline silk.</title>
        <authorList>
            <person name="Kono N."/>
            <person name="Nakamura H."/>
            <person name="Mori M."/>
            <person name="Yoshida Y."/>
            <person name="Ohtoshi R."/>
            <person name="Malay A.D."/>
            <person name="Moran D.A.P."/>
            <person name="Tomita M."/>
            <person name="Numata K."/>
            <person name="Arakawa K."/>
        </authorList>
    </citation>
    <scope>NUCLEOTIDE SEQUENCE</scope>
</reference>
<accession>A0A8X6JTC2</accession>
<name>A0A8X6JTC2_TRICU</name>
<proteinExistence type="predicted"/>